<reference evidence="2 3" key="1">
    <citation type="submission" date="2016-10" db="EMBL/GenBank/DDBJ databases">
        <authorList>
            <person name="de Groot N.N."/>
        </authorList>
    </citation>
    <scope>NUCLEOTIDE SEQUENCE [LARGE SCALE GENOMIC DNA]</scope>
    <source>
        <strain evidence="2 3">DSM 25186</strain>
    </source>
</reference>
<dbReference type="Proteomes" id="UP000198510">
    <property type="component" value="Unassembled WGS sequence"/>
</dbReference>
<dbReference type="InterPro" id="IPR032466">
    <property type="entry name" value="Metal_Hydrolase"/>
</dbReference>
<feature type="signal peptide" evidence="1">
    <location>
        <begin position="1"/>
        <end position="25"/>
    </location>
</feature>
<keyword evidence="1" id="KW-0732">Signal</keyword>
<evidence type="ECO:0000313" key="3">
    <source>
        <dbReference type="Proteomes" id="UP000198510"/>
    </source>
</evidence>
<dbReference type="CDD" id="cd01301">
    <property type="entry name" value="rDP_like"/>
    <property type="match status" value="1"/>
</dbReference>
<keyword evidence="3" id="KW-1185">Reference proteome</keyword>
<evidence type="ECO:0000313" key="2">
    <source>
        <dbReference type="EMBL" id="SDL82761.1"/>
    </source>
</evidence>
<proteinExistence type="predicted"/>
<dbReference type="Gene3D" id="3.20.20.140">
    <property type="entry name" value="Metal-dependent hydrolases"/>
    <property type="match status" value="1"/>
</dbReference>
<dbReference type="GO" id="GO:0070573">
    <property type="term" value="F:metallodipeptidase activity"/>
    <property type="evidence" value="ECO:0007669"/>
    <property type="project" value="InterPro"/>
</dbReference>
<gene>
    <name evidence="2" type="ORF">SAMN05421823_108213</name>
</gene>
<feature type="chain" id="PRO_5011438494" evidence="1">
    <location>
        <begin position="26"/>
        <end position="424"/>
    </location>
</feature>
<dbReference type="Pfam" id="PF01244">
    <property type="entry name" value="Peptidase_M19"/>
    <property type="match status" value="1"/>
</dbReference>
<name>A0A1G9N8W9_9BACT</name>
<dbReference type="PROSITE" id="PS51365">
    <property type="entry name" value="RENAL_DIPEPTIDASE_2"/>
    <property type="match status" value="1"/>
</dbReference>
<organism evidence="2 3">
    <name type="scientific">Catalinimonas alkaloidigena</name>
    <dbReference type="NCBI Taxonomy" id="1075417"/>
    <lineage>
        <taxon>Bacteria</taxon>
        <taxon>Pseudomonadati</taxon>
        <taxon>Bacteroidota</taxon>
        <taxon>Cytophagia</taxon>
        <taxon>Cytophagales</taxon>
        <taxon>Catalimonadaceae</taxon>
        <taxon>Catalinimonas</taxon>
    </lineage>
</organism>
<dbReference type="GO" id="GO:0006508">
    <property type="term" value="P:proteolysis"/>
    <property type="evidence" value="ECO:0007669"/>
    <property type="project" value="InterPro"/>
</dbReference>
<dbReference type="RefSeq" id="WP_089685194.1">
    <property type="nucleotide sequence ID" value="NZ_FNFO01000008.1"/>
</dbReference>
<sequence>MSVFTKLLVPAACGALLLSCQSSNSTGKETALADSTAHADSVHFAVFTVDTHVDTPMQMMDSTFDLTETHDAHATGSQVDFPRMKEGGLDAAFFAVYLGQGDRTPEGHAEAKRRALAIFDTIHKAAERHADLAGIAMTADQGEQLVEDGKIAMFIGMENGWPVGNDLSLLKTYYDLGGRYITLSHTSNNDICDSSTDKEGPEYGGLSAFGEEVVKEMNRLGMMVDVSHVSDSTFWDVMALTTAPVIASHSSAYALCDHPRNMKDDMLKRLAENGGVIQVNLLGDYVKKMEQDPARDSAFAALREKYPNFGDLSPEDREKAREEFRALNKAYPKKLPTIADAVDHIDHIVEVAGIDHVGIGADFDGGGGLADCYDVSEYPKLTEELVRRGYSDEDIAKIWGGNLLRVMRAVEQAAEAPSAPTASM</sequence>
<dbReference type="PANTHER" id="PTHR10443">
    <property type="entry name" value="MICROSOMAL DIPEPTIDASE"/>
    <property type="match status" value="1"/>
</dbReference>
<dbReference type="Gene3D" id="1.10.287.650">
    <property type="entry name" value="L27 domain"/>
    <property type="match status" value="1"/>
</dbReference>
<evidence type="ECO:0000256" key="1">
    <source>
        <dbReference type="SAM" id="SignalP"/>
    </source>
</evidence>
<protein>
    <submittedName>
        <fullName evidence="2">Membrane dipeptidase</fullName>
    </submittedName>
</protein>
<dbReference type="SUPFAM" id="SSF51556">
    <property type="entry name" value="Metallo-dependent hydrolases"/>
    <property type="match status" value="1"/>
</dbReference>
<dbReference type="PANTHER" id="PTHR10443:SF12">
    <property type="entry name" value="DIPEPTIDASE"/>
    <property type="match status" value="1"/>
</dbReference>
<accession>A0A1G9N8W9</accession>
<dbReference type="OrthoDB" id="9804920at2"/>
<dbReference type="AlphaFoldDB" id="A0A1G9N8W9"/>
<dbReference type="InterPro" id="IPR008257">
    <property type="entry name" value="Pept_M19"/>
</dbReference>
<dbReference type="STRING" id="1075417.SAMN05421823_108213"/>
<dbReference type="PROSITE" id="PS51257">
    <property type="entry name" value="PROKAR_LIPOPROTEIN"/>
    <property type="match status" value="1"/>
</dbReference>
<dbReference type="EMBL" id="FNFO01000008">
    <property type="protein sequence ID" value="SDL82761.1"/>
    <property type="molecule type" value="Genomic_DNA"/>
</dbReference>